<evidence type="ECO:0000313" key="1">
    <source>
        <dbReference type="EMBL" id="TCV90175.1"/>
    </source>
</evidence>
<reference evidence="1 2" key="1">
    <citation type="submission" date="2019-03" db="EMBL/GenBank/DDBJ databases">
        <title>Genomic Encyclopedia of Type Strains, Phase IV (KMG-IV): sequencing the most valuable type-strain genomes for metagenomic binning, comparative biology and taxonomic classification.</title>
        <authorList>
            <person name="Goeker M."/>
        </authorList>
    </citation>
    <scope>NUCLEOTIDE SEQUENCE [LARGE SCALE GENOMIC DNA]</scope>
    <source>
        <strain evidence="1 2">DSM 100309</strain>
    </source>
</reference>
<name>A0A4R3YCJ5_9PROT</name>
<sequence>MYFMVLFRVSFSTVPYIGLVKGLKDEIAHLPKVQGAR</sequence>
<keyword evidence="2" id="KW-1185">Reference proteome</keyword>
<comment type="caution">
    <text evidence="1">The sequence shown here is derived from an EMBL/GenBank/DDBJ whole genome shotgun (WGS) entry which is preliminary data.</text>
</comment>
<evidence type="ECO:0000313" key="2">
    <source>
        <dbReference type="Proteomes" id="UP000295367"/>
    </source>
</evidence>
<proteinExistence type="predicted"/>
<protein>
    <submittedName>
        <fullName evidence="1">Uncharacterized protein</fullName>
    </submittedName>
</protein>
<organism evidence="1 2">
    <name type="scientific">Sulfurirhabdus autotrophica</name>
    <dbReference type="NCBI Taxonomy" id="1706046"/>
    <lineage>
        <taxon>Bacteria</taxon>
        <taxon>Pseudomonadati</taxon>
        <taxon>Pseudomonadota</taxon>
        <taxon>Betaproteobacteria</taxon>
        <taxon>Nitrosomonadales</taxon>
        <taxon>Sulfuricellaceae</taxon>
        <taxon>Sulfurirhabdus</taxon>
    </lineage>
</organism>
<accession>A0A4R3YCJ5</accession>
<gene>
    <name evidence="1" type="ORF">EDC63_101142</name>
</gene>
<dbReference type="AlphaFoldDB" id="A0A4R3YCJ5"/>
<dbReference type="Proteomes" id="UP000295367">
    <property type="component" value="Unassembled WGS sequence"/>
</dbReference>
<dbReference type="EMBL" id="SMCO01000001">
    <property type="protein sequence ID" value="TCV90175.1"/>
    <property type="molecule type" value="Genomic_DNA"/>
</dbReference>